<keyword evidence="2" id="KW-1185">Reference proteome</keyword>
<protein>
    <submittedName>
        <fullName evidence="1">Uncharacterized protein</fullName>
    </submittedName>
</protein>
<accession>A0ACB8ZRE0</accession>
<comment type="caution">
    <text evidence="1">The sequence shown here is derived from an EMBL/GenBank/DDBJ whole genome shotgun (WGS) entry which is preliminary data.</text>
</comment>
<reference evidence="1 2" key="2">
    <citation type="journal article" date="2022" name="Mol. Ecol. Resour.">
        <title>The genomes of chicory, endive, great burdock and yacon provide insights into Asteraceae paleo-polyploidization history and plant inulin production.</title>
        <authorList>
            <person name="Fan W."/>
            <person name="Wang S."/>
            <person name="Wang H."/>
            <person name="Wang A."/>
            <person name="Jiang F."/>
            <person name="Liu H."/>
            <person name="Zhao H."/>
            <person name="Xu D."/>
            <person name="Zhang Y."/>
        </authorList>
    </citation>
    <scope>NUCLEOTIDE SEQUENCE [LARGE SCALE GENOMIC DNA]</scope>
    <source>
        <strain evidence="2">cv. Punajuju</strain>
        <tissue evidence="1">Leaves</tissue>
    </source>
</reference>
<evidence type="ECO:0000313" key="2">
    <source>
        <dbReference type="Proteomes" id="UP001055811"/>
    </source>
</evidence>
<reference evidence="2" key="1">
    <citation type="journal article" date="2022" name="Mol. Ecol. Resour.">
        <title>The genomes of chicory, endive, great burdock and yacon provide insights into Asteraceae palaeo-polyploidization history and plant inulin production.</title>
        <authorList>
            <person name="Fan W."/>
            <person name="Wang S."/>
            <person name="Wang H."/>
            <person name="Wang A."/>
            <person name="Jiang F."/>
            <person name="Liu H."/>
            <person name="Zhao H."/>
            <person name="Xu D."/>
            <person name="Zhang Y."/>
        </authorList>
    </citation>
    <scope>NUCLEOTIDE SEQUENCE [LARGE SCALE GENOMIC DNA]</scope>
    <source>
        <strain evidence="2">cv. Punajuju</strain>
    </source>
</reference>
<name>A0ACB8ZRE0_CICIN</name>
<proteinExistence type="predicted"/>
<organism evidence="1 2">
    <name type="scientific">Cichorium intybus</name>
    <name type="common">Chicory</name>
    <dbReference type="NCBI Taxonomy" id="13427"/>
    <lineage>
        <taxon>Eukaryota</taxon>
        <taxon>Viridiplantae</taxon>
        <taxon>Streptophyta</taxon>
        <taxon>Embryophyta</taxon>
        <taxon>Tracheophyta</taxon>
        <taxon>Spermatophyta</taxon>
        <taxon>Magnoliopsida</taxon>
        <taxon>eudicotyledons</taxon>
        <taxon>Gunneridae</taxon>
        <taxon>Pentapetalae</taxon>
        <taxon>asterids</taxon>
        <taxon>campanulids</taxon>
        <taxon>Asterales</taxon>
        <taxon>Asteraceae</taxon>
        <taxon>Cichorioideae</taxon>
        <taxon>Cichorieae</taxon>
        <taxon>Cichoriinae</taxon>
        <taxon>Cichorium</taxon>
    </lineage>
</organism>
<sequence length="273" mass="30595">MEPRLMKAFKAMEDLEKGAIANPDKGTMVGRYWLRNPKLSLNSFLRLQIENTLESICAFAEDIIGGKIKPPSFPDGRFTHILSVGIGGSALGPQFVAEALAPDNPPLKVLKALALLMALQNAPPGLDYERDKKFSKSFKDLVAACLVKDPKKRPSSEKLLKHPFFKMHEQLSIWNILFLMAKEAELLMQNKELYGEKEHLSQQDYIRGISAWNFNLEELKNKAALIQDYDEISNTEELNANSKQENGPNDVGLPAERLSPDISDHSDNGSHHE</sequence>
<dbReference type="Proteomes" id="UP001055811">
    <property type="component" value="Linkage Group LG08"/>
</dbReference>
<gene>
    <name evidence="1" type="ORF">L2E82_44666</name>
</gene>
<dbReference type="EMBL" id="CM042016">
    <property type="protein sequence ID" value="KAI3700051.1"/>
    <property type="molecule type" value="Genomic_DNA"/>
</dbReference>
<evidence type="ECO:0000313" key="1">
    <source>
        <dbReference type="EMBL" id="KAI3700051.1"/>
    </source>
</evidence>